<feature type="region of interest" description="Disordered" evidence="1">
    <location>
        <begin position="1"/>
        <end position="40"/>
    </location>
</feature>
<dbReference type="Proteomes" id="UP000008216">
    <property type="component" value="Chromosome"/>
</dbReference>
<protein>
    <submittedName>
        <fullName evidence="2">Uncharacterized protein</fullName>
    </submittedName>
</protein>
<accession>A0A0H2YXQ3</accession>
<reference evidence="2 3" key="1">
    <citation type="journal article" date="2007" name="J. Bacteriol.">
        <title>The genome sequence of avian pathogenic Escherichia coli strain O1:K1:H7 shares strong similarities with human extraintestinal pathogenic E. coli genomes.</title>
        <authorList>
            <person name="Johnson T.J."/>
            <person name="Kariyawasam S."/>
            <person name="Wannemuehler Y."/>
            <person name="Mangiamele P."/>
            <person name="Johnson S.J."/>
            <person name="Doetkott C."/>
            <person name="Skyberg J.A."/>
            <person name="Lynne A.M."/>
            <person name="Johnson J.R."/>
            <person name="Nolan L.K."/>
        </authorList>
    </citation>
    <scope>NUCLEOTIDE SEQUENCE [LARGE SCALE GENOMIC DNA]</scope>
    <source>
        <strain evidence="2">APEC O1</strain>
    </source>
</reference>
<name>A0A0H2YXQ3_ECOK1</name>
<gene>
    <name evidence="2" type="ORF">APECO1_10</name>
</gene>
<proteinExistence type="predicted"/>
<sequence length="129" mass="14783">MAASEISLPHPPSGHRPTDFSETSLHRVRRQKTDHLTGQRHKVRQFQCGNFLLGQHRCRHARQHFNQCIDFGVRDRSQTDTAQRPGIGFHQRDLFDNLLTTFDRIVQGNHIFFVHGFLTSESGLTGQPG</sequence>
<organism evidence="2 3">
    <name type="scientific">Escherichia coli O1:K1 / APEC</name>
    <dbReference type="NCBI Taxonomy" id="405955"/>
    <lineage>
        <taxon>Bacteria</taxon>
        <taxon>Pseudomonadati</taxon>
        <taxon>Pseudomonadota</taxon>
        <taxon>Gammaproteobacteria</taxon>
        <taxon>Enterobacterales</taxon>
        <taxon>Enterobacteriaceae</taxon>
        <taxon>Escherichia</taxon>
    </lineage>
</organism>
<evidence type="ECO:0000313" key="3">
    <source>
        <dbReference type="Proteomes" id="UP000008216"/>
    </source>
</evidence>
<evidence type="ECO:0000256" key="1">
    <source>
        <dbReference type="SAM" id="MobiDB-lite"/>
    </source>
</evidence>
<keyword evidence="3" id="KW-1185">Reference proteome</keyword>
<dbReference type="HOGENOM" id="CLU_1945362_0_0_6"/>
<dbReference type="KEGG" id="ecv:APECO1_10"/>
<dbReference type="EMBL" id="CP000468">
    <property type="protein sequence ID" value="ABJ00315.1"/>
    <property type="molecule type" value="Genomic_DNA"/>
</dbReference>
<evidence type="ECO:0000313" key="2">
    <source>
        <dbReference type="EMBL" id="ABJ00315.1"/>
    </source>
</evidence>
<dbReference type="AlphaFoldDB" id="A0A0H2YXQ3"/>